<comment type="caution">
    <text evidence="1">The sequence shown here is derived from an EMBL/GenBank/DDBJ whole genome shotgun (WGS) entry which is preliminary data.</text>
</comment>
<gene>
    <name evidence="1" type="ORF">EPHNCH_0310</name>
</gene>
<accession>A0A0F3NN48</accession>
<dbReference type="EMBL" id="LANT01000001">
    <property type="protein sequence ID" value="KJV68324.1"/>
    <property type="molecule type" value="Genomic_DNA"/>
</dbReference>
<evidence type="ECO:0000313" key="1">
    <source>
        <dbReference type="EMBL" id="KJV68324.1"/>
    </source>
</evidence>
<proteinExistence type="predicted"/>
<sequence length="37" mass="4084">MKLISTFTAQHNAVPSTAYNLSVDRDGYTACSYEAEK</sequence>
<name>A0A0F3NN48_ANAPH</name>
<reference evidence="1 2" key="1">
    <citation type="submission" date="2015-01" db="EMBL/GenBank/DDBJ databases">
        <title>Genome Sequencing of Rickettsiales.</title>
        <authorList>
            <person name="Daugherty S.C."/>
            <person name="Su Q."/>
            <person name="Abolude K."/>
            <person name="Beier-Sexton M."/>
            <person name="Carlyon J.A."/>
            <person name="Carter R."/>
            <person name="Day N.P."/>
            <person name="Dumler S.J."/>
            <person name="Dyachenko V."/>
            <person name="Godinez A."/>
            <person name="Kurtti T.J."/>
            <person name="Lichay M."/>
            <person name="Mullins K.E."/>
            <person name="Ott S."/>
            <person name="Pappas-Brown V."/>
            <person name="Paris D.H."/>
            <person name="Patel P."/>
            <person name="Richards A.L."/>
            <person name="Sadzewicz L."/>
            <person name="Sears K."/>
            <person name="Seidman D."/>
            <person name="Sengamalay N."/>
            <person name="Stenos J."/>
            <person name="Tallon L.J."/>
            <person name="Vincent G."/>
            <person name="Fraser C.M."/>
            <person name="Munderloh U."/>
            <person name="Dunning-Hotopp J.C."/>
        </authorList>
    </citation>
    <scope>NUCLEOTIDE SEQUENCE [LARGE SCALE GENOMIC DNA]</scope>
    <source>
        <strain evidence="1 2">NCH-1</strain>
    </source>
</reference>
<evidence type="ECO:0000313" key="2">
    <source>
        <dbReference type="Proteomes" id="UP000033754"/>
    </source>
</evidence>
<dbReference type="Proteomes" id="UP000033754">
    <property type="component" value="Unassembled WGS sequence"/>
</dbReference>
<protein>
    <submittedName>
        <fullName evidence="1">Uncharacterized protein</fullName>
    </submittedName>
</protein>
<organism evidence="1 2">
    <name type="scientific">Anaplasma phagocytophilum str. NCH-1</name>
    <dbReference type="NCBI Taxonomy" id="1359161"/>
    <lineage>
        <taxon>Bacteria</taxon>
        <taxon>Pseudomonadati</taxon>
        <taxon>Pseudomonadota</taxon>
        <taxon>Alphaproteobacteria</taxon>
        <taxon>Rickettsiales</taxon>
        <taxon>Anaplasmataceae</taxon>
        <taxon>Anaplasma</taxon>
        <taxon>phagocytophilum group</taxon>
    </lineage>
</organism>
<dbReference type="AlphaFoldDB" id="A0A0F3NN48"/>